<feature type="region of interest" description="Disordered" evidence="2">
    <location>
        <begin position="169"/>
        <end position="222"/>
    </location>
</feature>
<reference evidence="4" key="2">
    <citation type="submission" date="2020-05" db="UniProtKB">
        <authorList>
            <consortium name="EnsemblMetazoa"/>
        </authorList>
    </citation>
    <scope>IDENTIFICATION</scope>
    <source>
        <strain evidence="4">CM1001059</strain>
    </source>
</reference>
<dbReference type="AlphaFoldDB" id="A0A182UKC8"/>
<feature type="domain" description="C2H2-type" evidence="3">
    <location>
        <begin position="340"/>
        <end position="366"/>
    </location>
</feature>
<keyword evidence="1" id="KW-0863">Zinc-finger</keyword>
<accession>A0A182UKC8</accession>
<proteinExistence type="predicted"/>
<keyword evidence="5" id="KW-1185">Reference proteome</keyword>
<keyword evidence="1" id="KW-0479">Metal-binding</keyword>
<dbReference type="InterPro" id="IPR013087">
    <property type="entry name" value="Znf_C2H2_type"/>
</dbReference>
<dbReference type="EnsemblMetazoa" id="AMEC022002-RA">
    <property type="protein sequence ID" value="AMEC022002-PA"/>
    <property type="gene ID" value="AMEC022002"/>
</dbReference>
<evidence type="ECO:0000256" key="1">
    <source>
        <dbReference type="PROSITE-ProRule" id="PRU00042"/>
    </source>
</evidence>
<name>A0A182UKC8_9DIPT</name>
<feature type="compositionally biased region" description="Low complexity" evidence="2">
    <location>
        <begin position="249"/>
        <end position="258"/>
    </location>
</feature>
<dbReference type="Proteomes" id="UP000075902">
    <property type="component" value="Unassembled WGS sequence"/>
</dbReference>
<feature type="compositionally biased region" description="Basic residues" evidence="2">
    <location>
        <begin position="399"/>
        <end position="420"/>
    </location>
</feature>
<dbReference type="STRING" id="34690.A0A182UKC8"/>
<evidence type="ECO:0000256" key="2">
    <source>
        <dbReference type="SAM" id="MobiDB-lite"/>
    </source>
</evidence>
<reference evidence="5" key="1">
    <citation type="submission" date="2014-01" db="EMBL/GenBank/DDBJ databases">
        <title>The Genome Sequence of Anopheles melas CM1001059_A (V2).</title>
        <authorList>
            <consortium name="The Broad Institute Genomics Platform"/>
            <person name="Neafsey D.E."/>
            <person name="Besansky N."/>
            <person name="Howell P."/>
            <person name="Walton C."/>
            <person name="Young S.K."/>
            <person name="Zeng Q."/>
            <person name="Gargeya S."/>
            <person name="Fitzgerald M."/>
            <person name="Haas B."/>
            <person name="Abouelleil A."/>
            <person name="Allen A.W."/>
            <person name="Alvarado L."/>
            <person name="Arachchi H.M."/>
            <person name="Berlin A.M."/>
            <person name="Chapman S.B."/>
            <person name="Gainer-Dewar J."/>
            <person name="Goldberg J."/>
            <person name="Griggs A."/>
            <person name="Gujja S."/>
            <person name="Hansen M."/>
            <person name="Howarth C."/>
            <person name="Imamovic A."/>
            <person name="Ireland A."/>
            <person name="Larimer J."/>
            <person name="McCowan C."/>
            <person name="Murphy C."/>
            <person name="Pearson M."/>
            <person name="Poon T.W."/>
            <person name="Priest M."/>
            <person name="Roberts A."/>
            <person name="Saif S."/>
            <person name="Shea T."/>
            <person name="Sisk P."/>
            <person name="Sykes S."/>
            <person name="Wortman J."/>
            <person name="Nusbaum C."/>
            <person name="Birren B."/>
        </authorList>
    </citation>
    <scope>NUCLEOTIDE SEQUENCE [LARGE SCALE GENOMIC DNA]</scope>
    <source>
        <strain evidence="5">CM1001059</strain>
    </source>
</reference>
<feature type="region of interest" description="Disordered" evidence="2">
    <location>
        <begin position="235"/>
        <end position="260"/>
    </location>
</feature>
<evidence type="ECO:0000313" key="4">
    <source>
        <dbReference type="EnsemblMetazoa" id="AMEC022002-PA"/>
    </source>
</evidence>
<feature type="region of interest" description="Disordered" evidence="2">
    <location>
        <begin position="107"/>
        <end position="132"/>
    </location>
</feature>
<keyword evidence="1" id="KW-0862">Zinc</keyword>
<protein>
    <recommendedName>
        <fullName evidence="3">C2H2-type domain-containing protein</fullName>
    </recommendedName>
</protein>
<feature type="compositionally biased region" description="Basic and acidic residues" evidence="2">
    <location>
        <begin position="179"/>
        <end position="196"/>
    </location>
</feature>
<feature type="compositionally biased region" description="Basic residues" evidence="2">
    <location>
        <begin position="377"/>
        <end position="388"/>
    </location>
</feature>
<feature type="compositionally biased region" description="Basic and acidic residues" evidence="2">
    <location>
        <begin position="113"/>
        <end position="123"/>
    </location>
</feature>
<dbReference type="VEuPathDB" id="VectorBase:AMEC022002"/>
<sequence length="420" mass="46893">NGTSNGQYHSTNLHHAATGNVLTNSNAANLIETINQHVLASAAGQNGGGQHQQQQQQWIATRPHRKRGPDLLYSYLEADGSDSGDYARYAPQPAAHSLAATILRTAPPSAVEEDNRREADAARQDTAPSTQAEQFSLTEFLKSHTEVSISTVGGKGAEDESPVTIIPLPLVADRQQTPEMKETEEQQKVLLEGERNPRKRYQPRRIGESDELPDPPPSDDPMAFVAVEMLDTSIETASKSPEPKEQAEEQQQQQQQQEGKAIDLKVQKQATPAEKPQATVSRLADIRDKHMIKLITNRRCCRICRTSGLLDHLDNAHYHSRMSLFLHTLWRHRRSSAGMCECRKCGAQFARRYMLALHQKLTKHTGMIVQAENGSKRVSKRATKRTAIKKSSSSSKHVAGARKQRKRKPRSRCFTAKRKK</sequence>
<feature type="region of interest" description="Disordered" evidence="2">
    <location>
        <begin position="372"/>
        <end position="420"/>
    </location>
</feature>
<dbReference type="PROSITE" id="PS50157">
    <property type="entry name" value="ZINC_FINGER_C2H2_2"/>
    <property type="match status" value="1"/>
</dbReference>
<dbReference type="GO" id="GO:0008270">
    <property type="term" value="F:zinc ion binding"/>
    <property type="evidence" value="ECO:0007669"/>
    <property type="project" value="UniProtKB-KW"/>
</dbReference>
<evidence type="ECO:0000313" key="5">
    <source>
        <dbReference type="Proteomes" id="UP000075902"/>
    </source>
</evidence>
<dbReference type="PROSITE" id="PS00028">
    <property type="entry name" value="ZINC_FINGER_C2H2_1"/>
    <property type="match status" value="1"/>
</dbReference>
<evidence type="ECO:0000259" key="3">
    <source>
        <dbReference type="PROSITE" id="PS50157"/>
    </source>
</evidence>
<organism evidence="4 5">
    <name type="scientific">Anopheles melas</name>
    <dbReference type="NCBI Taxonomy" id="34690"/>
    <lineage>
        <taxon>Eukaryota</taxon>
        <taxon>Metazoa</taxon>
        <taxon>Ecdysozoa</taxon>
        <taxon>Arthropoda</taxon>
        <taxon>Hexapoda</taxon>
        <taxon>Insecta</taxon>
        <taxon>Pterygota</taxon>
        <taxon>Neoptera</taxon>
        <taxon>Endopterygota</taxon>
        <taxon>Diptera</taxon>
        <taxon>Nematocera</taxon>
        <taxon>Culicoidea</taxon>
        <taxon>Culicidae</taxon>
        <taxon>Anophelinae</taxon>
        <taxon>Anopheles</taxon>
    </lineage>
</organism>